<accession>A0AAU9KJA5</accession>
<keyword evidence="1" id="KW-1133">Transmembrane helix</keyword>
<feature type="transmembrane region" description="Helical" evidence="1">
    <location>
        <begin position="98"/>
        <end position="118"/>
    </location>
</feature>
<sequence length="167" mass="19280">MKLIYNTLGISPKICKEIFEKKFCLLPKRGVGNLGPLPEMRKYVIRKTAETLTIANREKIKAAKHNPEVQFWIENGLIARYNDYFMLNLDEDLNRKKYQILGSLDALLIIIFVLGSFFTNKVALEERINLLVSVNSSYKFSEGKIIITDPKLIHQPKIKKKVCCNTF</sequence>
<protein>
    <submittedName>
        <fullName evidence="2">Uncharacterized protein</fullName>
    </submittedName>
</protein>
<dbReference type="EMBL" id="CAJZBQ010000057">
    <property type="protein sequence ID" value="CAG9334107.1"/>
    <property type="molecule type" value="Genomic_DNA"/>
</dbReference>
<evidence type="ECO:0000256" key="1">
    <source>
        <dbReference type="SAM" id="Phobius"/>
    </source>
</evidence>
<comment type="caution">
    <text evidence="2">The sequence shown here is derived from an EMBL/GenBank/DDBJ whole genome shotgun (WGS) entry which is preliminary data.</text>
</comment>
<evidence type="ECO:0000313" key="3">
    <source>
        <dbReference type="Proteomes" id="UP001162131"/>
    </source>
</evidence>
<proteinExistence type="predicted"/>
<dbReference type="Proteomes" id="UP001162131">
    <property type="component" value="Unassembled WGS sequence"/>
</dbReference>
<gene>
    <name evidence="2" type="ORF">BSTOLATCC_MIC59907</name>
</gene>
<keyword evidence="1" id="KW-0472">Membrane</keyword>
<name>A0AAU9KJA5_9CILI</name>
<reference evidence="2" key="1">
    <citation type="submission" date="2021-09" db="EMBL/GenBank/DDBJ databases">
        <authorList>
            <consortium name="AG Swart"/>
            <person name="Singh M."/>
            <person name="Singh A."/>
            <person name="Seah K."/>
            <person name="Emmerich C."/>
        </authorList>
    </citation>
    <scope>NUCLEOTIDE SEQUENCE</scope>
    <source>
        <strain evidence="2">ATCC30299</strain>
    </source>
</reference>
<keyword evidence="3" id="KW-1185">Reference proteome</keyword>
<organism evidence="2 3">
    <name type="scientific">Blepharisma stoltei</name>
    <dbReference type="NCBI Taxonomy" id="1481888"/>
    <lineage>
        <taxon>Eukaryota</taxon>
        <taxon>Sar</taxon>
        <taxon>Alveolata</taxon>
        <taxon>Ciliophora</taxon>
        <taxon>Postciliodesmatophora</taxon>
        <taxon>Heterotrichea</taxon>
        <taxon>Heterotrichida</taxon>
        <taxon>Blepharismidae</taxon>
        <taxon>Blepharisma</taxon>
    </lineage>
</organism>
<evidence type="ECO:0000313" key="2">
    <source>
        <dbReference type="EMBL" id="CAG9334107.1"/>
    </source>
</evidence>
<keyword evidence="1" id="KW-0812">Transmembrane</keyword>
<dbReference type="AlphaFoldDB" id="A0AAU9KJA5"/>